<dbReference type="Proteomes" id="UP000187185">
    <property type="component" value="Chromosome"/>
</dbReference>
<keyword evidence="2" id="KW-1185">Reference proteome</keyword>
<sequence length="368" mass="41033">MNTPLRTLPIRLELIEGETVEGFTKRLAQAHQCEERDIRRIVLDHLGRNWWPVADHSVVDLIEHLADLPRGALRPNFETDGMWVRCGHRSWRPEKCSRCTRFAEPRTACLECSGGLATTTIARGGALCLTHHHWAYRAMHADVVGLADYENAELLLRSQLWKRGVALHTGELDLAAAFVRAWHEGSESPSVIDDRMARIGIPHLDTYENALLCAYPEIIRLARVLTNPRTITPILDVTTSALTQADRLLPAVAKAIGEEPNDALRTFTISAVGCAHRAMLYMYGLRSSKQVKHQRCPLNRALIAAAHRQRACLLRHANPRLLPDIAGKTGQAAPRSRVIRNWGFEPDPLALSRAGVLATAFRRPADAV</sequence>
<dbReference type="KEGG" id="maur:BOH66_03735"/>
<dbReference type="AlphaFoldDB" id="A0A1P8U5U2"/>
<name>A0A1P8U5U2_9MICO</name>
<gene>
    <name evidence="1" type="ORF">BOH66_03735</name>
</gene>
<protein>
    <recommendedName>
        <fullName evidence="3">TniQ protein</fullName>
    </recommendedName>
</protein>
<evidence type="ECO:0008006" key="3">
    <source>
        <dbReference type="Google" id="ProtNLM"/>
    </source>
</evidence>
<reference evidence="1 2" key="1">
    <citation type="submission" date="2016-12" db="EMBL/GenBank/DDBJ databases">
        <title>Complete genome sequence of Microbacterium aurum KACC 15219.</title>
        <authorList>
            <person name="Jung Y."/>
            <person name="Shin J.-H."/>
            <person name="Lee Y.-J."/>
            <person name="Yi H."/>
            <person name="Bahn Y.-S."/>
            <person name="Kim J.F."/>
            <person name="Lee D.-W."/>
        </authorList>
    </citation>
    <scope>NUCLEOTIDE SEQUENCE [LARGE SCALE GENOMIC DNA]</scope>
    <source>
        <strain evidence="1 2">KACC 15219</strain>
    </source>
</reference>
<dbReference type="EMBL" id="CP018762">
    <property type="protein sequence ID" value="APZ33482.1"/>
    <property type="molecule type" value="Genomic_DNA"/>
</dbReference>
<organism evidence="1 2">
    <name type="scientific">Microbacterium aurum</name>
    <dbReference type="NCBI Taxonomy" id="36805"/>
    <lineage>
        <taxon>Bacteria</taxon>
        <taxon>Bacillati</taxon>
        <taxon>Actinomycetota</taxon>
        <taxon>Actinomycetes</taxon>
        <taxon>Micrococcales</taxon>
        <taxon>Microbacteriaceae</taxon>
        <taxon>Microbacterium</taxon>
    </lineage>
</organism>
<accession>A0A1P8U5U2</accession>
<evidence type="ECO:0000313" key="2">
    <source>
        <dbReference type="Proteomes" id="UP000187185"/>
    </source>
</evidence>
<dbReference type="STRING" id="36805.BOH66_03735"/>
<proteinExistence type="predicted"/>
<evidence type="ECO:0000313" key="1">
    <source>
        <dbReference type="EMBL" id="APZ33482.1"/>
    </source>
</evidence>